<organism evidence="3 4">
    <name type="scientific">Vulcanisaeta souniana JCM 11219</name>
    <dbReference type="NCBI Taxonomy" id="1293586"/>
    <lineage>
        <taxon>Archaea</taxon>
        <taxon>Thermoproteota</taxon>
        <taxon>Thermoprotei</taxon>
        <taxon>Thermoproteales</taxon>
        <taxon>Thermoproteaceae</taxon>
        <taxon>Vulcanisaeta</taxon>
    </lineage>
</organism>
<evidence type="ECO:0000313" key="5">
    <source>
        <dbReference type="Proteomes" id="UP001060771"/>
    </source>
</evidence>
<reference evidence="3" key="2">
    <citation type="submission" date="2020-09" db="EMBL/GenBank/DDBJ databases">
        <authorList>
            <person name="Sun Q."/>
            <person name="Ohkuma M."/>
        </authorList>
    </citation>
    <scope>NUCLEOTIDE SEQUENCE</scope>
    <source>
        <strain evidence="3">JCM 11219</strain>
    </source>
</reference>
<dbReference type="Proteomes" id="UP001060771">
    <property type="component" value="Chromosome"/>
</dbReference>
<dbReference type="GeneID" id="76206878"/>
<name>A0A830ECL7_9CREN</name>
<evidence type="ECO:0000256" key="1">
    <source>
        <dbReference type="SAM" id="MobiDB-lite"/>
    </source>
</evidence>
<feature type="region of interest" description="Disordered" evidence="1">
    <location>
        <begin position="74"/>
        <end position="100"/>
    </location>
</feature>
<dbReference type="AlphaFoldDB" id="A0A830ECL7"/>
<evidence type="ECO:0000313" key="2">
    <source>
        <dbReference type="EMBL" id="BDR92234.1"/>
    </source>
</evidence>
<dbReference type="RefSeq" id="WP_054844657.1">
    <property type="nucleotide sequence ID" value="NZ_AP026830.1"/>
</dbReference>
<dbReference type="Proteomes" id="UP000657075">
    <property type="component" value="Unassembled WGS sequence"/>
</dbReference>
<protein>
    <submittedName>
        <fullName evidence="3">Uncharacterized protein</fullName>
    </submittedName>
</protein>
<reference evidence="3" key="1">
    <citation type="journal article" date="2014" name="Int. J. Syst. Evol. Microbiol.">
        <title>Complete genome sequence of Corynebacterium casei LMG S-19264T (=DSM 44701T), isolated from a smear-ripened cheese.</title>
        <authorList>
            <consortium name="US DOE Joint Genome Institute (JGI-PGF)"/>
            <person name="Walter F."/>
            <person name="Albersmeier A."/>
            <person name="Kalinowski J."/>
            <person name="Ruckert C."/>
        </authorList>
    </citation>
    <scope>NUCLEOTIDE SEQUENCE</scope>
    <source>
        <strain evidence="3">JCM 11219</strain>
    </source>
</reference>
<gene>
    <name evidence="3" type="ORF">GCM10007112_23840</name>
    <name evidence="2" type="ORF">Vsou_13270</name>
</gene>
<evidence type="ECO:0000313" key="4">
    <source>
        <dbReference type="Proteomes" id="UP000657075"/>
    </source>
</evidence>
<dbReference type="EMBL" id="AP026830">
    <property type="protein sequence ID" value="BDR92234.1"/>
    <property type="molecule type" value="Genomic_DNA"/>
</dbReference>
<proteinExistence type="predicted"/>
<sequence>MSTKAKKASRSVIIDHGGSRLRINKNDGKLFISMEKNGTKITMTLSIEESLVISSYLASFAEARLQNGLWMSARRTEGKTEKREKTTAPRQEEPEDVTEE</sequence>
<dbReference type="EMBL" id="BMNM01000014">
    <property type="protein sequence ID" value="GGI86080.1"/>
    <property type="molecule type" value="Genomic_DNA"/>
</dbReference>
<keyword evidence="5" id="KW-1185">Reference proteome</keyword>
<accession>A0A830ECL7</accession>
<reference evidence="5" key="3">
    <citation type="submission" date="2022-09" db="EMBL/GenBank/DDBJ databases">
        <title>Complete genome sequence of Vulcanisaeta souniana.</title>
        <authorList>
            <person name="Kato S."/>
            <person name="Itoh T."/>
            <person name="Ohkuma M."/>
        </authorList>
    </citation>
    <scope>NUCLEOTIDE SEQUENCE [LARGE SCALE GENOMIC DNA]</scope>
    <source>
        <strain evidence="5">JCM 11219</strain>
    </source>
</reference>
<feature type="compositionally biased region" description="Basic and acidic residues" evidence="1">
    <location>
        <begin position="74"/>
        <end position="92"/>
    </location>
</feature>
<evidence type="ECO:0000313" key="3">
    <source>
        <dbReference type="EMBL" id="GGI86080.1"/>
    </source>
</evidence>
<reference evidence="2" key="4">
    <citation type="journal article" date="2023" name="Microbiol. Resour. Announc.">
        <title>Complete Genome Sequence of Vulcanisaeta souniana Strain IC-059, a Hyperthermophilic Archaeon Isolated from Hot Spring Water in Japan.</title>
        <authorList>
            <person name="Kato S."/>
            <person name="Itoh T."/>
            <person name="Wu L."/>
            <person name="Ma J."/>
            <person name="Ohkuma M."/>
        </authorList>
    </citation>
    <scope>NUCLEOTIDE SEQUENCE</scope>
    <source>
        <strain evidence="2">JCM 11219</strain>
    </source>
</reference>